<dbReference type="InterPro" id="IPR000182">
    <property type="entry name" value="GNAT_dom"/>
</dbReference>
<dbReference type="Proteomes" id="UP000032434">
    <property type="component" value="Chromosome 1"/>
</dbReference>
<name>A0A061A9Z1_9MOLU</name>
<proteinExistence type="predicted"/>
<dbReference type="Gene3D" id="3.40.630.30">
    <property type="match status" value="1"/>
</dbReference>
<dbReference type="PANTHER" id="PTHR39173:SF1">
    <property type="entry name" value="ACETYLTRANSFERASE"/>
    <property type="match status" value="1"/>
</dbReference>
<dbReference type="SUPFAM" id="SSF55729">
    <property type="entry name" value="Acyl-CoA N-acyltransferases (Nat)"/>
    <property type="match status" value="1"/>
</dbReference>
<evidence type="ECO:0000313" key="3">
    <source>
        <dbReference type="Proteomes" id="UP000032434"/>
    </source>
</evidence>
<dbReference type="InParanoid" id="A0A061A9Z1"/>
<evidence type="ECO:0000313" key="2">
    <source>
        <dbReference type="EMBL" id="CDR30189.1"/>
    </source>
</evidence>
<organism evidence="2 3">
    <name type="scientific">Acholeplasma oculi</name>
    <dbReference type="NCBI Taxonomy" id="35623"/>
    <lineage>
        <taxon>Bacteria</taxon>
        <taxon>Bacillati</taxon>
        <taxon>Mycoplasmatota</taxon>
        <taxon>Mollicutes</taxon>
        <taxon>Acholeplasmatales</taxon>
        <taxon>Acholeplasmataceae</taxon>
        <taxon>Acholeplasma</taxon>
    </lineage>
</organism>
<dbReference type="PANTHER" id="PTHR39173">
    <property type="entry name" value="ACETYLTRANSFERASE"/>
    <property type="match status" value="1"/>
</dbReference>
<dbReference type="InterPro" id="IPR016181">
    <property type="entry name" value="Acyl_CoA_acyltransferase"/>
</dbReference>
<dbReference type="PROSITE" id="PS51186">
    <property type="entry name" value="GNAT"/>
    <property type="match status" value="1"/>
</dbReference>
<dbReference type="RefSeq" id="WP_045748779.1">
    <property type="nucleotide sequence ID" value="NZ_FUZK01000002.1"/>
</dbReference>
<dbReference type="GO" id="GO:0016747">
    <property type="term" value="F:acyltransferase activity, transferring groups other than amino-acyl groups"/>
    <property type="evidence" value="ECO:0007669"/>
    <property type="project" value="InterPro"/>
</dbReference>
<dbReference type="EMBL" id="LK028559">
    <property type="protein sequence ID" value="CDR30189.1"/>
    <property type="molecule type" value="Genomic_DNA"/>
</dbReference>
<dbReference type="HOGENOM" id="CLU_113231_1_1_14"/>
<evidence type="ECO:0000259" key="1">
    <source>
        <dbReference type="PROSITE" id="PS51186"/>
    </source>
</evidence>
<dbReference type="KEGG" id="aoc:Aocu_01160"/>
<feature type="domain" description="N-acetyltransferase" evidence="1">
    <location>
        <begin position="20"/>
        <end position="170"/>
    </location>
</feature>
<keyword evidence="3" id="KW-1185">Reference proteome</keyword>
<dbReference type="AlphaFoldDB" id="A0A061A9Z1"/>
<dbReference type="Pfam" id="PF13302">
    <property type="entry name" value="Acetyltransf_3"/>
    <property type="match status" value="1"/>
</dbReference>
<gene>
    <name evidence="2" type="ORF">Aocu_01160</name>
</gene>
<dbReference type="STRING" id="35623.Aocu_01160"/>
<sequence length="170" mass="19777">MLYLKELNIEDSLKEYEFLTTIKTENGFYNAYESINYNHFIHTVIPERMDASKGIVKESTHVPDTYFFLWKDETIIGLFKVRHHLNDILRIGAGHIGYAILKTHRSKGYAKEGLRLAIEKLKNIPSFEGDEIYLSCLKSNIPSFKTMLANGGYIHHEDTETYYVRIPVKK</sequence>
<dbReference type="OrthoDB" id="9797989at2"/>
<keyword evidence="2" id="KW-0808">Transferase</keyword>
<protein>
    <submittedName>
        <fullName evidence="2">Acetyltransferase</fullName>
    </submittedName>
</protein>
<reference evidence="3" key="1">
    <citation type="submission" date="2014-05" db="EMBL/GenBank/DDBJ databases">
        <authorList>
            <person name="Kube M."/>
        </authorList>
    </citation>
    <scope>NUCLEOTIDE SEQUENCE [LARGE SCALE GENOMIC DNA]</scope>
</reference>
<dbReference type="PATRIC" id="fig|35623.3.peg.115"/>
<accession>A0A061A9Z1</accession>